<evidence type="ECO:0000313" key="4">
    <source>
        <dbReference type="EnsemblMetazoa" id="ISCW022049-PA"/>
    </source>
</evidence>
<dbReference type="EMBL" id="DS920102">
    <property type="protein sequence ID" value="EEC17193.1"/>
    <property type="molecule type" value="Genomic_DNA"/>
</dbReference>
<dbReference type="VEuPathDB" id="VectorBase:ISCI022049"/>
<dbReference type="AlphaFoldDB" id="B7QEC1"/>
<feature type="region of interest" description="Disordered" evidence="1">
    <location>
        <begin position="39"/>
        <end position="60"/>
    </location>
</feature>
<evidence type="ECO:0000256" key="1">
    <source>
        <dbReference type="SAM" id="MobiDB-lite"/>
    </source>
</evidence>
<feature type="chain" id="PRO_5014568315" description="Secreted protein" evidence="2">
    <location>
        <begin position="31"/>
        <end position="165"/>
    </location>
</feature>
<evidence type="ECO:0000313" key="5">
    <source>
        <dbReference type="Proteomes" id="UP000001555"/>
    </source>
</evidence>
<dbReference type="VEuPathDB" id="VectorBase:ISCW022049"/>
<evidence type="ECO:0008006" key="6">
    <source>
        <dbReference type="Google" id="ProtNLM"/>
    </source>
</evidence>
<keyword evidence="2" id="KW-0732">Signal</keyword>
<keyword evidence="5" id="KW-1185">Reference proteome</keyword>
<gene>
    <name evidence="3" type="ORF">IscW_ISCW022049</name>
</gene>
<dbReference type="EMBL" id="ABJB010332141">
    <property type="status" value="NOT_ANNOTATED_CDS"/>
    <property type="molecule type" value="Genomic_DNA"/>
</dbReference>
<proteinExistence type="predicted"/>
<name>B7QEC1_IXOSC</name>
<dbReference type="PaxDb" id="6945-B7QEC1"/>
<dbReference type="InParanoid" id="B7QEC1"/>
<dbReference type="Proteomes" id="UP000001555">
    <property type="component" value="Unassembled WGS sequence"/>
</dbReference>
<reference evidence="4" key="2">
    <citation type="submission" date="2020-05" db="UniProtKB">
        <authorList>
            <consortium name="EnsemblMetazoa"/>
        </authorList>
    </citation>
    <scope>IDENTIFICATION</scope>
    <source>
        <strain evidence="4">wikel</strain>
    </source>
</reference>
<reference evidence="3 5" key="1">
    <citation type="submission" date="2008-03" db="EMBL/GenBank/DDBJ databases">
        <title>Annotation of Ixodes scapularis.</title>
        <authorList>
            <consortium name="Ixodes scapularis Genome Project Consortium"/>
            <person name="Caler E."/>
            <person name="Hannick L.I."/>
            <person name="Bidwell S."/>
            <person name="Joardar V."/>
            <person name="Thiagarajan M."/>
            <person name="Amedeo P."/>
            <person name="Galinsky K.J."/>
            <person name="Schobel S."/>
            <person name="Inman J."/>
            <person name="Hostetler J."/>
            <person name="Miller J."/>
            <person name="Hammond M."/>
            <person name="Megy K."/>
            <person name="Lawson D."/>
            <person name="Kodira C."/>
            <person name="Sutton G."/>
            <person name="Meyer J."/>
            <person name="Hill C.A."/>
            <person name="Birren B."/>
            <person name="Nene V."/>
            <person name="Collins F."/>
            <person name="Alarcon-Chaidez F."/>
            <person name="Wikel S."/>
            <person name="Strausberg R."/>
        </authorList>
    </citation>
    <scope>NUCLEOTIDE SEQUENCE [LARGE SCALE GENOMIC DNA]</scope>
    <source>
        <strain evidence="5">Wikel</strain>
        <strain evidence="3">Wikel colony</strain>
    </source>
</reference>
<dbReference type="EnsemblMetazoa" id="ISCW022049-RA">
    <property type="protein sequence ID" value="ISCW022049-PA"/>
    <property type="gene ID" value="ISCW022049"/>
</dbReference>
<accession>B7QEC1</accession>
<protein>
    <recommendedName>
        <fullName evidence="6">Secreted protein</fullName>
    </recommendedName>
</protein>
<evidence type="ECO:0000313" key="3">
    <source>
        <dbReference type="EMBL" id="EEC17193.1"/>
    </source>
</evidence>
<feature type="compositionally biased region" description="Basic and acidic residues" evidence="1">
    <location>
        <begin position="42"/>
        <end position="59"/>
    </location>
</feature>
<sequence length="165" mass="17438">MRLKRSSTTTSSLLLTATLLWVLCTRTCVCDEARAPVVDSASRGHHEAVPPDPDDHTASTDDVIVSPINHHGHHVGGLTGAGHHGSGGKGSEVQRFQVAKVDFHHVATPFIISVWIIIAGFAKIEGSGGVTPSAEASNVRPRFSCAPTDGATVVEAYEGRLRRGE</sequence>
<evidence type="ECO:0000256" key="2">
    <source>
        <dbReference type="SAM" id="SignalP"/>
    </source>
</evidence>
<organism>
    <name type="scientific">Ixodes scapularis</name>
    <name type="common">Black-legged tick</name>
    <name type="synonym">Deer tick</name>
    <dbReference type="NCBI Taxonomy" id="6945"/>
    <lineage>
        <taxon>Eukaryota</taxon>
        <taxon>Metazoa</taxon>
        <taxon>Ecdysozoa</taxon>
        <taxon>Arthropoda</taxon>
        <taxon>Chelicerata</taxon>
        <taxon>Arachnida</taxon>
        <taxon>Acari</taxon>
        <taxon>Parasitiformes</taxon>
        <taxon>Ixodida</taxon>
        <taxon>Ixodoidea</taxon>
        <taxon>Ixodidae</taxon>
        <taxon>Ixodinae</taxon>
        <taxon>Ixodes</taxon>
    </lineage>
</organism>
<dbReference type="HOGENOM" id="CLU_1612660_0_0_1"/>
<feature type="signal peptide" evidence="2">
    <location>
        <begin position="1"/>
        <end position="30"/>
    </location>
</feature>